<comment type="caution">
    <text evidence="1">The sequence shown here is derived from an EMBL/GenBank/DDBJ whole genome shotgun (WGS) entry which is preliminary data.</text>
</comment>
<reference evidence="1 2" key="1">
    <citation type="journal article" date="2022" name="G3 (Bethesda)">
        <title>Whole-genome sequence and methylome profiling of the almond [Prunus dulcis (Mill.) D.A. Webb] cultivar 'Nonpareil'.</title>
        <authorList>
            <person name="D'Amico-Willman K.M."/>
            <person name="Ouma W.Z."/>
            <person name="Meulia T."/>
            <person name="Sideli G.M."/>
            <person name="Gradziel T.M."/>
            <person name="Fresnedo-Ramirez J."/>
        </authorList>
    </citation>
    <scope>NUCLEOTIDE SEQUENCE [LARGE SCALE GENOMIC DNA]</scope>
    <source>
        <strain evidence="1">Clone GOH B32 T37-40</strain>
    </source>
</reference>
<gene>
    <name evidence="1" type="ORF">L3X38_031160</name>
</gene>
<name>A0AAD4YVC0_PRUDU</name>
<evidence type="ECO:0000313" key="1">
    <source>
        <dbReference type="EMBL" id="KAI5322088.1"/>
    </source>
</evidence>
<proteinExistence type="predicted"/>
<accession>A0AAD4YVC0</accession>
<dbReference type="EMBL" id="JAJFAZ020000006">
    <property type="protein sequence ID" value="KAI5322088.1"/>
    <property type="molecule type" value="Genomic_DNA"/>
</dbReference>
<dbReference type="Proteomes" id="UP001054821">
    <property type="component" value="Chromosome 6"/>
</dbReference>
<evidence type="ECO:0000313" key="2">
    <source>
        <dbReference type="Proteomes" id="UP001054821"/>
    </source>
</evidence>
<organism evidence="1 2">
    <name type="scientific">Prunus dulcis</name>
    <name type="common">Almond</name>
    <name type="synonym">Amygdalus dulcis</name>
    <dbReference type="NCBI Taxonomy" id="3755"/>
    <lineage>
        <taxon>Eukaryota</taxon>
        <taxon>Viridiplantae</taxon>
        <taxon>Streptophyta</taxon>
        <taxon>Embryophyta</taxon>
        <taxon>Tracheophyta</taxon>
        <taxon>Spermatophyta</taxon>
        <taxon>Magnoliopsida</taxon>
        <taxon>eudicotyledons</taxon>
        <taxon>Gunneridae</taxon>
        <taxon>Pentapetalae</taxon>
        <taxon>rosids</taxon>
        <taxon>fabids</taxon>
        <taxon>Rosales</taxon>
        <taxon>Rosaceae</taxon>
        <taxon>Amygdaloideae</taxon>
        <taxon>Amygdaleae</taxon>
        <taxon>Prunus</taxon>
    </lineage>
</organism>
<protein>
    <submittedName>
        <fullName evidence="1">Uncharacterized protein</fullName>
    </submittedName>
</protein>
<keyword evidence="2" id="KW-1185">Reference proteome</keyword>
<sequence>MFETHILIVCVRTGGPIKVQGGAVAQFLTRKAFAASGGSTEAQGGADAPPIAGKNYGVTGFAPLLFGFLKGAIKTHLMECVDLRPLEIASRLH</sequence>
<dbReference type="AlphaFoldDB" id="A0AAD4YVC0"/>